<comment type="function">
    <text evidence="14">Glutamate-gated receptor that probably acts as a non-selective cation channel. May be involved in light-signal transduction and calcium homeostasis via the regulation of calcium influx into cells.</text>
</comment>
<dbReference type="InterPro" id="IPR044440">
    <property type="entry name" value="GABAb_receptor_plant_PBP1"/>
</dbReference>
<comment type="subunit">
    <text evidence="3">May form heteromers.</text>
</comment>
<feature type="chain" id="PRO_5004807489" description="Glutamate receptor" evidence="18">
    <location>
        <begin position="20"/>
        <end position="942"/>
    </location>
</feature>
<evidence type="ECO:0000256" key="9">
    <source>
        <dbReference type="ARBA" id="ARBA00023136"/>
    </source>
</evidence>
<evidence type="ECO:0000256" key="12">
    <source>
        <dbReference type="ARBA" id="ARBA00023286"/>
    </source>
</evidence>
<dbReference type="CDD" id="cd13686">
    <property type="entry name" value="GluR_Plant"/>
    <property type="match status" value="1"/>
</dbReference>
<evidence type="ECO:0000313" key="21">
    <source>
        <dbReference type="Proteomes" id="UP000017836"/>
    </source>
</evidence>
<dbReference type="InterPro" id="IPR015683">
    <property type="entry name" value="Ionotropic_Glu_rcpt"/>
</dbReference>
<dbReference type="FunFam" id="3.40.50.2300:FF:000188">
    <property type="entry name" value="Glutamate receptor"/>
    <property type="match status" value="1"/>
</dbReference>
<dbReference type="Pfam" id="PF10613">
    <property type="entry name" value="Lig_chan-Glu_bd"/>
    <property type="match status" value="1"/>
</dbReference>
<keyword evidence="7 17" id="KW-1133">Transmembrane helix</keyword>
<evidence type="ECO:0000256" key="13">
    <source>
        <dbReference type="ARBA" id="ARBA00023303"/>
    </source>
</evidence>
<dbReference type="GO" id="GO:0005886">
    <property type="term" value="C:plasma membrane"/>
    <property type="evidence" value="ECO:0000318"/>
    <property type="project" value="GO_Central"/>
</dbReference>
<keyword evidence="9 15" id="KW-0472">Membrane</keyword>
<evidence type="ECO:0000256" key="11">
    <source>
        <dbReference type="ARBA" id="ARBA00023180"/>
    </source>
</evidence>
<dbReference type="PIRSF" id="PIRSF037090">
    <property type="entry name" value="Iontro_Glu-like_rcpt_pln"/>
    <property type="match status" value="1"/>
</dbReference>
<keyword evidence="21" id="KW-1185">Reference proteome</keyword>
<feature type="compositionally biased region" description="Basic and acidic residues" evidence="16">
    <location>
        <begin position="932"/>
        <end position="942"/>
    </location>
</feature>
<comment type="subcellular location">
    <subcellularLocation>
        <location evidence="1">Membrane</location>
        <topology evidence="1">Multi-pass membrane protein</topology>
    </subcellularLocation>
</comment>
<name>W1PHR7_AMBTC</name>
<keyword evidence="8 15" id="KW-0406">Ion transport</keyword>
<dbReference type="CDD" id="cd19990">
    <property type="entry name" value="PBP1_GABAb_receptor_plant"/>
    <property type="match status" value="1"/>
</dbReference>
<dbReference type="Gene3D" id="3.40.190.10">
    <property type="entry name" value="Periplasmic binding protein-like II"/>
    <property type="match status" value="2"/>
</dbReference>
<dbReference type="SMART" id="SM00079">
    <property type="entry name" value="PBPe"/>
    <property type="match status" value="1"/>
</dbReference>
<dbReference type="OMA" id="MHRHILM"/>
<evidence type="ECO:0000256" key="3">
    <source>
        <dbReference type="ARBA" id="ARBA00011095"/>
    </source>
</evidence>
<feature type="signal peptide" evidence="18">
    <location>
        <begin position="1"/>
        <end position="19"/>
    </location>
</feature>
<dbReference type="SUPFAM" id="SSF53850">
    <property type="entry name" value="Periplasmic binding protein-like II"/>
    <property type="match status" value="1"/>
</dbReference>
<dbReference type="Proteomes" id="UP000017836">
    <property type="component" value="Unassembled WGS sequence"/>
</dbReference>
<evidence type="ECO:0000256" key="18">
    <source>
        <dbReference type="SAM" id="SignalP"/>
    </source>
</evidence>
<dbReference type="GO" id="GO:0038023">
    <property type="term" value="F:signaling receptor activity"/>
    <property type="evidence" value="ECO:0000318"/>
    <property type="project" value="GO_Central"/>
</dbReference>
<comment type="function">
    <text evidence="15">Glutamate-gated receptor that probably acts as non-selective cation channel.</text>
</comment>
<evidence type="ECO:0000256" key="14">
    <source>
        <dbReference type="ARBA" id="ARBA00049638"/>
    </source>
</evidence>
<dbReference type="InterPro" id="IPR028082">
    <property type="entry name" value="Peripla_BP_I"/>
</dbReference>
<organism evidence="20 21">
    <name type="scientific">Amborella trichopoda</name>
    <dbReference type="NCBI Taxonomy" id="13333"/>
    <lineage>
        <taxon>Eukaryota</taxon>
        <taxon>Viridiplantae</taxon>
        <taxon>Streptophyta</taxon>
        <taxon>Embryophyta</taxon>
        <taxon>Tracheophyta</taxon>
        <taxon>Spermatophyta</taxon>
        <taxon>Magnoliopsida</taxon>
        <taxon>Amborellales</taxon>
        <taxon>Amborellaceae</taxon>
        <taxon>Amborella</taxon>
    </lineage>
</organism>
<dbReference type="Gene3D" id="3.40.50.2300">
    <property type="match status" value="2"/>
</dbReference>
<evidence type="ECO:0000256" key="15">
    <source>
        <dbReference type="PIRNR" id="PIRNR037090"/>
    </source>
</evidence>
<evidence type="ECO:0000256" key="10">
    <source>
        <dbReference type="ARBA" id="ARBA00023170"/>
    </source>
</evidence>
<feature type="region of interest" description="Disordered" evidence="16">
    <location>
        <begin position="891"/>
        <end position="942"/>
    </location>
</feature>
<gene>
    <name evidence="20" type="ORF">AMTR_s00019p00183760</name>
</gene>
<dbReference type="InterPro" id="IPR001320">
    <property type="entry name" value="Iontro_rcpt_C"/>
</dbReference>
<keyword evidence="6 18" id="KW-0732">Signal</keyword>
<dbReference type="InterPro" id="IPR019594">
    <property type="entry name" value="Glu/Gly-bd"/>
</dbReference>
<dbReference type="HOGENOM" id="CLU_007358_0_2_1"/>
<dbReference type="PANTHER" id="PTHR34836">
    <property type="entry name" value="OS06G0188250 PROTEIN"/>
    <property type="match status" value="1"/>
</dbReference>
<evidence type="ECO:0000256" key="1">
    <source>
        <dbReference type="ARBA" id="ARBA00004141"/>
    </source>
</evidence>
<dbReference type="SMR" id="W1PHR7"/>
<feature type="domain" description="Ionotropic glutamate receptor C-terminal" evidence="19">
    <location>
        <begin position="466"/>
        <end position="786"/>
    </location>
</feature>
<dbReference type="Pfam" id="PF01094">
    <property type="entry name" value="ANF_receptor"/>
    <property type="match status" value="1"/>
</dbReference>
<reference evidence="21" key="1">
    <citation type="journal article" date="2013" name="Science">
        <title>The Amborella genome and the evolution of flowering plants.</title>
        <authorList>
            <consortium name="Amborella Genome Project"/>
        </authorList>
    </citation>
    <scope>NUCLEOTIDE SEQUENCE [LARGE SCALE GENOMIC DNA]</scope>
</reference>
<sequence>MKSAFFLCVLIVFFHQCFGDQNEEANGNGVVKIGVVLDMDSLVGRMGNMCISLGLEDFYKDHPNFTTRLTISARDSGGDVVKAASAALDLMKNVEVQAIIGPLTSAEAKFSVDLANISQVPILSFSATSPSLSSTSTPYFVRATLNDSVQAKPIAALFKAYGWRQAVVIYEDTEFGEGFIPYLNDALLEVGSRLQHRTVLPTSASNELINEELYKLMTMQTRVFIVHMSSPIASRLFLLVQQLGMLSKDYAWIITDGLSSLLESMDPSIIASMQGVLGVKSYIEKTKRLANFTARWKQYYKDEYPNEIEIPELNVFGLRAYDATWALALGVEKSGTRAVRFQQPIVGKASTNSTDLSTLRISPVGLKLLSAILDTQFIGLTGDIHFINGELQDSTFQIISIAGKGTREIGFWSPKYGLSPDLNQETLKKKSGYTASVVDLRPVIWPGESTAVPKGWVIPTNGVKMKIGVPVKYAFKEFVNVERDPGDNRLSVTGFSIDVFGAVLDVLPYALPYEFIPFEDGDGKMAGTYNDMVDQVFLGKYDAVVGDVTIIANRSNYVDFTPPYTESGVTMIVPMKKVQKSRAWVFLKPLTWELLLTTTWFFFFQAFMVWFLEHRINDDFRGPPMEQVGSALYFSFSMLVFAHPNLASILTVEQLQPTITDVQSLIKKHEYVGYQRNSFVKDLLLKWGFPESKLRTCGTVDEYANALSMGSSGGGVAAIFDEIPKIKVFLSHYHDKFTMAGPIFRTGGYGFVLPKNSLLLSDLSTAVLNITEGDKIEAIERAWFGKKDRQPVSSSAATSSGLSLDCFWGLFLIVGVASIGALIWFSICFWNKNHSRFGVDEQGLCQQIKVIATVFNERDHSFHSSTQRKREKEVELNRDVALANGESPLSIVVSREGLPTEATTPTRSSSASEDDDDGSSIESLSSSDYDDHDAPTQRRDTP</sequence>
<keyword evidence="11" id="KW-0325">Glycoprotein</keyword>
<evidence type="ECO:0000256" key="2">
    <source>
        <dbReference type="ARBA" id="ARBA00008685"/>
    </source>
</evidence>
<keyword evidence="13 15" id="KW-0407">Ion channel</keyword>
<protein>
    <recommendedName>
        <fullName evidence="15">Glutamate receptor</fullName>
    </recommendedName>
</protein>
<evidence type="ECO:0000313" key="20">
    <source>
        <dbReference type="EMBL" id="ERN07229.1"/>
    </source>
</evidence>
<dbReference type="InterPro" id="IPR001828">
    <property type="entry name" value="ANF_lig-bd_rcpt"/>
</dbReference>
<dbReference type="PANTHER" id="PTHR34836:SF1">
    <property type="entry name" value="OS09G0428600 PROTEIN"/>
    <property type="match status" value="1"/>
</dbReference>
<dbReference type="AlphaFoldDB" id="W1PHR7"/>
<dbReference type="SUPFAM" id="SSF53822">
    <property type="entry name" value="Periplasmic binding protein-like I"/>
    <property type="match status" value="1"/>
</dbReference>
<dbReference type="GO" id="GO:0015276">
    <property type="term" value="F:ligand-gated monoatomic ion channel activity"/>
    <property type="evidence" value="ECO:0000318"/>
    <property type="project" value="GO_Central"/>
</dbReference>
<evidence type="ECO:0000256" key="7">
    <source>
        <dbReference type="ARBA" id="ARBA00022989"/>
    </source>
</evidence>
<comment type="similarity">
    <text evidence="2 15">Belongs to the glutamate-gated ion channel (TC 1.A.10.1) family.</text>
</comment>
<dbReference type="FunFam" id="3.40.190.10:FF:000103">
    <property type="entry name" value="Glutamate receptor"/>
    <property type="match status" value="1"/>
</dbReference>
<dbReference type="eggNOG" id="KOG1052">
    <property type="taxonomic scope" value="Eukaryota"/>
</dbReference>
<evidence type="ECO:0000256" key="6">
    <source>
        <dbReference type="ARBA" id="ARBA00022729"/>
    </source>
</evidence>
<keyword evidence="5 17" id="KW-0812">Transmembrane</keyword>
<keyword evidence="10 15" id="KW-0675">Receptor</keyword>
<dbReference type="EMBL" id="KI393807">
    <property type="protein sequence ID" value="ERN07229.1"/>
    <property type="molecule type" value="Genomic_DNA"/>
</dbReference>
<accession>W1PHR7</accession>
<dbReference type="InterPro" id="IPR017103">
    <property type="entry name" value="Iontropic_Glu_rcpt_pln"/>
</dbReference>
<evidence type="ECO:0000259" key="19">
    <source>
        <dbReference type="SMART" id="SM00079"/>
    </source>
</evidence>
<keyword evidence="12 15" id="KW-1071">Ligand-gated ion channel</keyword>
<evidence type="ECO:0000256" key="4">
    <source>
        <dbReference type="ARBA" id="ARBA00022448"/>
    </source>
</evidence>
<feature type="transmembrane region" description="Helical" evidence="17">
    <location>
        <begin position="807"/>
        <end position="830"/>
    </location>
</feature>
<evidence type="ECO:0000256" key="17">
    <source>
        <dbReference type="SAM" id="Phobius"/>
    </source>
</evidence>
<proteinExistence type="inferred from homology"/>
<keyword evidence="4 15" id="KW-0813">Transport</keyword>
<evidence type="ECO:0000256" key="16">
    <source>
        <dbReference type="SAM" id="MobiDB-lite"/>
    </source>
</evidence>
<evidence type="ECO:0000256" key="5">
    <source>
        <dbReference type="ARBA" id="ARBA00022692"/>
    </source>
</evidence>
<evidence type="ECO:0000256" key="8">
    <source>
        <dbReference type="ARBA" id="ARBA00023065"/>
    </source>
</evidence>
<dbReference type="Gramene" id="ERN07229">
    <property type="protein sequence ID" value="ERN07229"/>
    <property type="gene ID" value="AMTR_s00019p00183760"/>
</dbReference>